<sequence length="312" mass="32481">MKKYLLGVAISALMAGSAFAGDIGVSMANSDTFLTVLRKGIEKSAADASQPVVIEIADDDVNKQLSQVQNFIAAKVDAIIVNPVDTSATGPMTKLANDAGIPIVYVNREPIDVGALGAKGAFVGSNEVDSGTLETKEVCRILKEAGKTEAGILIMVGDLANQAAVMRTKDIHDVNAGSECGVKLNVIDEQTAGWDPVKAQDLMTNWIAAGHKPDAVISNNDNMAIGAINAMKAAGWDMKSVIVAGVDATQEALAYMKAGDLDVTVFQNAAAQGGGAVETAMKLAKGEAVTSPVWVPFELVTPANMDQYTTKN</sequence>
<evidence type="ECO:0000313" key="6">
    <source>
        <dbReference type="EMBL" id="SUU88716.1"/>
    </source>
</evidence>
<protein>
    <submittedName>
        <fullName evidence="6">D-galactose/ D-glucose-binding protein</fullName>
    </submittedName>
</protein>
<comment type="subcellular location">
    <subcellularLocation>
        <location evidence="1">Cell envelope</location>
    </subcellularLocation>
</comment>
<reference evidence="6 7" key="1">
    <citation type="submission" date="2018-06" db="EMBL/GenBank/DDBJ databases">
        <authorList>
            <consortium name="Pathogen Informatics"/>
            <person name="Doyle S."/>
        </authorList>
    </citation>
    <scope>NUCLEOTIDE SEQUENCE [LARGE SCALE GENOMIC DNA]</scope>
    <source>
        <strain evidence="6 7">NCTC10684</strain>
    </source>
</reference>
<evidence type="ECO:0000313" key="7">
    <source>
        <dbReference type="Proteomes" id="UP000254701"/>
    </source>
</evidence>
<evidence type="ECO:0000259" key="5">
    <source>
        <dbReference type="Pfam" id="PF13407"/>
    </source>
</evidence>
<comment type="similarity">
    <text evidence="2">Belongs to the bacterial solute-binding protein 2 family.</text>
</comment>
<dbReference type="AlphaFoldDB" id="A0A380WKD1"/>
<feature type="domain" description="Periplasmic binding protein" evidence="5">
    <location>
        <begin position="24"/>
        <end position="287"/>
    </location>
</feature>
<proteinExistence type="inferred from homology"/>
<dbReference type="GO" id="GO:0030246">
    <property type="term" value="F:carbohydrate binding"/>
    <property type="evidence" value="ECO:0007669"/>
    <property type="project" value="UniProtKB-ARBA"/>
</dbReference>
<evidence type="ECO:0000256" key="4">
    <source>
        <dbReference type="SAM" id="SignalP"/>
    </source>
</evidence>
<keyword evidence="3 4" id="KW-0732">Signal</keyword>
<feature type="signal peptide" evidence="4">
    <location>
        <begin position="1"/>
        <end position="20"/>
    </location>
</feature>
<dbReference type="PANTHER" id="PTHR46847:SF1">
    <property type="entry name" value="D-ALLOSE-BINDING PERIPLASMIC PROTEIN-RELATED"/>
    <property type="match status" value="1"/>
</dbReference>
<dbReference type="Pfam" id="PF13407">
    <property type="entry name" value="Peripla_BP_4"/>
    <property type="match status" value="1"/>
</dbReference>
<evidence type="ECO:0000256" key="2">
    <source>
        <dbReference type="ARBA" id="ARBA00007639"/>
    </source>
</evidence>
<dbReference type="EMBL" id="UFSM01000001">
    <property type="protein sequence ID" value="SUU88716.1"/>
    <property type="molecule type" value="Genomic_DNA"/>
</dbReference>
<accession>A0A380WKD1</accession>
<dbReference type="InterPro" id="IPR028082">
    <property type="entry name" value="Peripla_BP_I"/>
</dbReference>
<dbReference type="Proteomes" id="UP000254701">
    <property type="component" value="Unassembled WGS sequence"/>
</dbReference>
<dbReference type="GO" id="GO:0030313">
    <property type="term" value="C:cell envelope"/>
    <property type="evidence" value="ECO:0007669"/>
    <property type="project" value="UniProtKB-SubCell"/>
</dbReference>
<evidence type="ECO:0000256" key="3">
    <source>
        <dbReference type="ARBA" id="ARBA00022729"/>
    </source>
</evidence>
<dbReference type="SUPFAM" id="SSF53822">
    <property type="entry name" value="Periplasmic binding protein-like I"/>
    <property type="match status" value="1"/>
</dbReference>
<name>A0A380WKD1_AMIAI</name>
<dbReference type="PANTHER" id="PTHR46847">
    <property type="entry name" value="D-ALLOSE-BINDING PERIPLASMIC PROTEIN-RELATED"/>
    <property type="match status" value="1"/>
</dbReference>
<gene>
    <name evidence="6" type="primary">mglB</name>
    <name evidence="6" type="ORF">NCTC10684_01944</name>
</gene>
<evidence type="ECO:0000256" key="1">
    <source>
        <dbReference type="ARBA" id="ARBA00004196"/>
    </source>
</evidence>
<organism evidence="6 7">
    <name type="scientific">Aminobacter aminovorans</name>
    <name type="common">Chelatobacter heintzii</name>
    <dbReference type="NCBI Taxonomy" id="83263"/>
    <lineage>
        <taxon>Bacteria</taxon>
        <taxon>Pseudomonadati</taxon>
        <taxon>Pseudomonadota</taxon>
        <taxon>Alphaproteobacteria</taxon>
        <taxon>Hyphomicrobiales</taxon>
        <taxon>Phyllobacteriaceae</taxon>
        <taxon>Aminobacter</taxon>
    </lineage>
</organism>
<dbReference type="Gene3D" id="3.40.50.2300">
    <property type="match status" value="2"/>
</dbReference>
<dbReference type="InterPro" id="IPR025997">
    <property type="entry name" value="SBP_2_dom"/>
</dbReference>
<dbReference type="RefSeq" id="WP_115731009.1">
    <property type="nucleotide sequence ID" value="NZ_BAAAVY010000008.1"/>
</dbReference>
<dbReference type="OrthoDB" id="250606at2"/>
<feature type="chain" id="PRO_5017086376" evidence="4">
    <location>
        <begin position="21"/>
        <end position="312"/>
    </location>
</feature>